<sequence>MLDLALSVLFSSLIFVIFKLFSIYKIDTLYAIITNYVVACTVGLLFYEGATAIVEIPEKPWFWGTFALGFLFIIVFNLMAATSQRLGVSVASVATKMSLVIPVLVGVFLYKEELGPIKILGILLALAAVYYASVKEKSVAFKTASLLLPFLTFMGSGLIDASLGYFQKEFIAPAELSLFSATVFACAAFIGILFIIFKSFKKPLKINLRNVLGGICLGIPNYFSIFFLLRALQNDALNSASIFTINNVAIVMFSTLLGILLFKEKISVKNWGGIALAILSIILVALF</sequence>
<protein>
    <submittedName>
        <fullName evidence="3">DMT family transporter</fullName>
    </submittedName>
</protein>
<accession>A0A5S3PJG9</accession>
<name>A0A5S3PJG9_9FLAO</name>
<feature type="domain" description="EamA" evidence="2">
    <location>
        <begin position="5"/>
        <end position="132"/>
    </location>
</feature>
<organism evidence="3 4">
    <name type="scientific">Maribacter algarum</name>
    <name type="common">ex Zhang et al. 2020</name>
    <dbReference type="NCBI Taxonomy" id="2578118"/>
    <lineage>
        <taxon>Bacteria</taxon>
        <taxon>Pseudomonadati</taxon>
        <taxon>Bacteroidota</taxon>
        <taxon>Flavobacteriia</taxon>
        <taxon>Flavobacteriales</taxon>
        <taxon>Flavobacteriaceae</taxon>
        <taxon>Maribacter</taxon>
    </lineage>
</organism>
<keyword evidence="1" id="KW-1133">Transmembrane helix</keyword>
<dbReference type="EMBL" id="VATY01000004">
    <property type="protein sequence ID" value="TMM53621.1"/>
    <property type="molecule type" value="Genomic_DNA"/>
</dbReference>
<feature type="transmembrane region" description="Helical" evidence="1">
    <location>
        <begin position="86"/>
        <end position="110"/>
    </location>
</feature>
<dbReference type="Proteomes" id="UP000310314">
    <property type="component" value="Unassembled WGS sequence"/>
</dbReference>
<dbReference type="RefSeq" id="WP_138659245.1">
    <property type="nucleotide sequence ID" value="NZ_VATY01000004.1"/>
</dbReference>
<dbReference type="SUPFAM" id="SSF103481">
    <property type="entry name" value="Multidrug resistance efflux transporter EmrE"/>
    <property type="match status" value="2"/>
</dbReference>
<dbReference type="AlphaFoldDB" id="A0A5S3PJG9"/>
<feature type="transmembrane region" description="Helical" evidence="1">
    <location>
        <begin position="241"/>
        <end position="261"/>
    </location>
</feature>
<dbReference type="InterPro" id="IPR000620">
    <property type="entry name" value="EamA_dom"/>
</dbReference>
<feature type="transmembrane region" description="Helical" evidence="1">
    <location>
        <begin position="268"/>
        <end position="286"/>
    </location>
</feature>
<feature type="domain" description="EamA" evidence="2">
    <location>
        <begin position="151"/>
        <end position="285"/>
    </location>
</feature>
<evidence type="ECO:0000256" key="1">
    <source>
        <dbReference type="SAM" id="Phobius"/>
    </source>
</evidence>
<evidence type="ECO:0000259" key="2">
    <source>
        <dbReference type="Pfam" id="PF00892"/>
    </source>
</evidence>
<reference evidence="3 4" key="1">
    <citation type="submission" date="2019-05" db="EMBL/GenBank/DDBJ databases">
        <authorList>
            <person name="Zhang J.-Y."/>
            <person name="Feg X."/>
            <person name="Du Z.-J."/>
        </authorList>
    </citation>
    <scope>NUCLEOTIDE SEQUENCE [LARGE SCALE GENOMIC DNA]</scope>
    <source>
        <strain evidence="3 4">RZ26</strain>
    </source>
</reference>
<dbReference type="InterPro" id="IPR037185">
    <property type="entry name" value="EmrE-like"/>
</dbReference>
<dbReference type="Pfam" id="PF00892">
    <property type="entry name" value="EamA"/>
    <property type="match status" value="2"/>
</dbReference>
<evidence type="ECO:0000313" key="3">
    <source>
        <dbReference type="EMBL" id="TMM53621.1"/>
    </source>
</evidence>
<comment type="caution">
    <text evidence="3">The sequence shown here is derived from an EMBL/GenBank/DDBJ whole genome shotgun (WGS) entry which is preliminary data.</text>
</comment>
<feature type="transmembrane region" description="Helical" evidence="1">
    <location>
        <begin position="36"/>
        <end position="54"/>
    </location>
</feature>
<proteinExistence type="predicted"/>
<keyword evidence="4" id="KW-1185">Reference proteome</keyword>
<dbReference type="Gene3D" id="1.10.3730.20">
    <property type="match status" value="2"/>
</dbReference>
<dbReference type="GO" id="GO:0016020">
    <property type="term" value="C:membrane"/>
    <property type="evidence" value="ECO:0007669"/>
    <property type="project" value="InterPro"/>
</dbReference>
<gene>
    <name evidence="3" type="ORF">FEE95_17105</name>
</gene>
<evidence type="ECO:0000313" key="4">
    <source>
        <dbReference type="Proteomes" id="UP000310314"/>
    </source>
</evidence>
<feature type="transmembrane region" description="Helical" evidence="1">
    <location>
        <begin position="60"/>
        <end position="79"/>
    </location>
</feature>
<feature type="transmembrane region" description="Helical" evidence="1">
    <location>
        <begin position="178"/>
        <end position="197"/>
    </location>
</feature>
<feature type="transmembrane region" description="Helical" evidence="1">
    <location>
        <begin position="146"/>
        <end position="166"/>
    </location>
</feature>
<keyword evidence="1" id="KW-0812">Transmembrane</keyword>
<feature type="transmembrane region" description="Helical" evidence="1">
    <location>
        <begin position="116"/>
        <end position="134"/>
    </location>
</feature>
<keyword evidence="1" id="KW-0472">Membrane</keyword>
<feature type="transmembrane region" description="Helical" evidence="1">
    <location>
        <begin position="209"/>
        <end position="229"/>
    </location>
</feature>
<feature type="transmembrane region" description="Helical" evidence="1">
    <location>
        <begin position="6"/>
        <end position="24"/>
    </location>
</feature>
<dbReference type="OrthoDB" id="1524053at2"/>